<reference evidence="2" key="1">
    <citation type="submission" date="2022-11" db="EMBL/GenBank/DDBJ databases">
        <title>Genome Sequence of Cubamyces cubensis.</title>
        <authorList>
            <person name="Buettner E."/>
        </authorList>
    </citation>
    <scope>NUCLEOTIDE SEQUENCE</scope>
    <source>
        <strain evidence="2">MPL-01</strain>
    </source>
</reference>
<dbReference type="AlphaFoldDB" id="A0AAD7XDD8"/>
<feature type="compositionally biased region" description="Polar residues" evidence="1">
    <location>
        <begin position="106"/>
        <end position="118"/>
    </location>
</feature>
<accession>A0AAD7XDD8</accession>
<proteinExistence type="predicted"/>
<organism evidence="2 3">
    <name type="scientific">Trametes cubensis</name>
    <dbReference type="NCBI Taxonomy" id="1111947"/>
    <lineage>
        <taxon>Eukaryota</taxon>
        <taxon>Fungi</taxon>
        <taxon>Dikarya</taxon>
        <taxon>Basidiomycota</taxon>
        <taxon>Agaricomycotina</taxon>
        <taxon>Agaricomycetes</taxon>
        <taxon>Polyporales</taxon>
        <taxon>Polyporaceae</taxon>
        <taxon>Trametes</taxon>
    </lineage>
</organism>
<dbReference type="Proteomes" id="UP001215151">
    <property type="component" value="Unassembled WGS sequence"/>
</dbReference>
<sequence length="292" mass="30689">MQAQTRARQRPPAQNINPSTPSSPAPTGSPIAKEQPGNRSSRCTTVLVPDSVLHEARAWAYPPSPAKTHTASEKPLPTIFPHERLPSTATTTGPDLVVSSSLTVTASNSPASDATAQPSPSPHDGTAIRIPVDRSSRSLHVRTDVDRVEYWLPPASSARFLQFRVPTATDPPPTTSGSGSDGPPPAPDADADDSGSDDNSSPSVYCTALSSPTGSPLPQSPVVGSAPSTVQSWINLSSRAGVGDERLAGSPTDDLWFPVSDFEDDRGSDEDYDVLSLRSEIFTPPSPYSDLS</sequence>
<feature type="region of interest" description="Disordered" evidence="1">
    <location>
        <begin position="1"/>
        <end position="48"/>
    </location>
</feature>
<comment type="caution">
    <text evidence="2">The sequence shown here is derived from an EMBL/GenBank/DDBJ whole genome shotgun (WGS) entry which is preliminary data.</text>
</comment>
<name>A0AAD7XDD8_9APHY</name>
<feature type="compositionally biased region" description="Low complexity" evidence="1">
    <location>
        <begin position="15"/>
        <end position="32"/>
    </location>
</feature>
<feature type="compositionally biased region" description="Basic and acidic residues" evidence="1">
    <location>
        <begin position="131"/>
        <end position="144"/>
    </location>
</feature>
<feature type="compositionally biased region" description="Low complexity" evidence="1">
    <location>
        <begin position="96"/>
        <end position="105"/>
    </location>
</feature>
<dbReference type="EMBL" id="JAPEVG010000051">
    <property type="protein sequence ID" value="KAJ8489257.1"/>
    <property type="molecule type" value="Genomic_DNA"/>
</dbReference>
<feature type="compositionally biased region" description="Polar residues" evidence="1">
    <location>
        <begin position="226"/>
        <end position="238"/>
    </location>
</feature>
<feature type="region of interest" description="Disordered" evidence="1">
    <location>
        <begin position="60"/>
        <end position="144"/>
    </location>
</feature>
<gene>
    <name evidence="2" type="ORF">ONZ51_g3049</name>
</gene>
<evidence type="ECO:0000256" key="1">
    <source>
        <dbReference type="SAM" id="MobiDB-lite"/>
    </source>
</evidence>
<keyword evidence="3" id="KW-1185">Reference proteome</keyword>
<feature type="compositionally biased region" description="Polar residues" evidence="1">
    <location>
        <begin position="208"/>
        <end position="217"/>
    </location>
</feature>
<evidence type="ECO:0000313" key="3">
    <source>
        <dbReference type="Proteomes" id="UP001215151"/>
    </source>
</evidence>
<evidence type="ECO:0000313" key="2">
    <source>
        <dbReference type="EMBL" id="KAJ8489257.1"/>
    </source>
</evidence>
<feature type="region of interest" description="Disordered" evidence="1">
    <location>
        <begin position="161"/>
        <end position="269"/>
    </location>
</feature>
<protein>
    <submittedName>
        <fullName evidence="2">Uncharacterized protein</fullName>
    </submittedName>
</protein>